<evidence type="ECO:0000256" key="1">
    <source>
        <dbReference type="ARBA" id="ARBA00022723"/>
    </source>
</evidence>
<feature type="compositionally biased region" description="Polar residues" evidence="8">
    <location>
        <begin position="806"/>
        <end position="822"/>
    </location>
</feature>
<feature type="region of interest" description="Disordered" evidence="8">
    <location>
        <begin position="4567"/>
        <end position="4597"/>
    </location>
</feature>
<proteinExistence type="predicted"/>
<feature type="region of interest" description="Disordered" evidence="8">
    <location>
        <begin position="4613"/>
        <end position="4653"/>
    </location>
</feature>
<feature type="region of interest" description="Disordered" evidence="8">
    <location>
        <begin position="919"/>
        <end position="1170"/>
    </location>
</feature>
<feature type="compositionally biased region" description="Polar residues" evidence="8">
    <location>
        <begin position="503"/>
        <end position="522"/>
    </location>
</feature>
<evidence type="ECO:0000256" key="3">
    <source>
        <dbReference type="ARBA" id="ARBA00022771"/>
    </source>
</evidence>
<feature type="compositionally biased region" description="Acidic residues" evidence="8">
    <location>
        <begin position="4951"/>
        <end position="4962"/>
    </location>
</feature>
<feature type="compositionally biased region" description="Pro residues" evidence="8">
    <location>
        <begin position="3419"/>
        <end position="3430"/>
    </location>
</feature>
<evidence type="ECO:0000256" key="8">
    <source>
        <dbReference type="SAM" id="MobiDB-lite"/>
    </source>
</evidence>
<feature type="compositionally biased region" description="Polar residues" evidence="8">
    <location>
        <begin position="829"/>
        <end position="839"/>
    </location>
</feature>
<feature type="region of interest" description="Disordered" evidence="8">
    <location>
        <begin position="1298"/>
        <end position="1359"/>
    </location>
</feature>
<dbReference type="GO" id="GO:0003723">
    <property type="term" value="F:RNA binding"/>
    <property type="evidence" value="ECO:0007669"/>
    <property type="project" value="UniProtKB-UniRule"/>
</dbReference>
<feature type="domain" description="C2H2-type" evidence="10">
    <location>
        <begin position="2404"/>
        <end position="2431"/>
    </location>
</feature>
<dbReference type="Gene3D" id="3.30.160.60">
    <property type="entry name" value="Classic Zinc Finger"/>
    <property type="match status" value="6"/>
</dbReference>
<feature type="domain" description="C2H2-type" evidence="10">
    <location>
        <begin position="4356"/>
        <end position="4384"/>
    </location>
</feature>
<dbReference type="Gene3D" id="3.30.70.330">
    <property type="match status" value="1"/>
</dbReference>
<feature type="region of interest" description="Disordered" evidence="8">
    <location>
        <begin position="2748"/>
        <end position="2827"/>
    </location>
</feature>
<name>A0A8J5JEJ6_HOMAM</name>
<feature type="compositionally biased region" description="Polar residues" evidence="8">
    <location>
        <begin position="3502"/>
        <end position="3521"/>
    </location>
</feature>
<feature type="compositionally biased region" description="Polar residues" evidence="8">
    <location>
        <begin position="4889"/>
        <end position="4901"/>
    </location>
</feature>
<feature type="region of interest" description="Disordered" evidence="8">
    <location>
        <begin position="1759"/>
        <end position="1815"/>
    </location>
</feature>
<reference evidence="11" key="1">
    <citation type="journal article" date="2021" name="Sci. Adv.">
        <title>The American lobster genome reveals insights on longevity, neural, and immune adaptations.</title>
        <authorList>
            <person name="Polinski J.M."/>
            <person name="Zimin A.V."/>
            <person name="Clark K.F."/>
            <person name="Kohn A.B."/>
            <person name="Sadowski N."/>
            <person name="Timp W."/>
            <person name="Ptitsyn A."/>
            <person name="Khanna P."/>
            <person name="Romanova D.Y."/>
            <person name="Williams P."/>
            <person name="Greenwood S.J."/>
            <person name="Moroz L.L."/>
            <person name="Walt D.R."/>
            <person name="Bodnar A.G."/>
        </authorList>
    </citation>
    <scope>NUCLEOTIDE SEQUENCE</scope>
    <source>
        <strain evidence="11">GMGI-L3</strain>
    </source>
</reference>
<dbReference type="SUPFAM" id="SSF54928">
    <property type="entry name" value="RNA-binding domain, RBD"/>
    <property type="match status" value="1"/>
</dbReference>
<feature type="compositionally biased region" description="Low complexity" evidence="8">
    <location>
        <begin position="4613"/>
        <end position="4622"/>
    </location>
</feature>
<dbReference type="Proteomes" id="UP000747542">
    <property type="component" value="Unassembled WGS sequence"/>
</dbReference>
<dbReference type="SMART" id="SM00355">
    <property type="entry name" value="ZnF_C2H2"/>
    <property type="match status" value="34"/>
</dbReference>
<feature type="compositionally biased region" description="Polar residues" evidence="8">
    <location>
        <begin position="4139"/>
        <end position="4152"/>
    </location>
</feature>
<dbReference type="InterPro" id="IPR013087">
    <property type="entry name" value="Znf_C2H2_type"/>
</dbReference>
<feature type="region of interest" description="Disordered" evidence="8">
    <location>
        <begin position="2605"/>
        <end position="2707"/>
    </location>
</feature>
<dbReference type="Pfam" id="PF00076">
    <property type="entry name" value="RRM_1"/>
    <property type="match status" value="1"/>
</dbReference>
<feature type="domain" description="C2H2-type" evidence="10">
    <location>
        <begin position="3845"/>
        <end position="3873"/>
    </location>
</feature>
<feature type="domain" description="C2H2-type" evidence="10">
    <location>
        <begin position="4685"/>
        <end position="4713"/>
    </location>
</feature>
<feature type="compositionally biased region" description="Pro residues" evidence="8">
    <location>
        <begin position="846"/>
        <end position="861"/>
    </location>
</feature>
<feature type="domain" description="C2H2-type" evidence="10">
    <location>
        <begin position="2432"/>
        <end position="2460"/>
    </location>
</feature>
<evidence type="ECO:0000256" key="7">
    <source>
        <dbReference type="PROSITE-ProRule" id="PRU00176"/>
    </source>
</evidence>
<feature type="compositionally biased region" description="Basic and acidic residues" evidence="8">
    <location>
        <begin position="309"/>
        <end position="337"/>
    </location>
</feature>
<feature type="region of interest" description="Disordered" evidence="8">
    <location>
        <begin position="689"/>
        <end position="879"/>
    </location>
</feature>
<dbReference type="GO" id="GO:0008270">
    <property type="term" value="F:zinc ion binding"/>
    <property type="evidence" value="ECO:0007669"/>
    <property type="project" value="UniProtKB-KW"/>
</dbReference>
<feature type="compositionally biased region" description="Polar residues" evidence="8">
    <location>
        <begin position="4164"/>
        <end position="4179"/>
    </location>
</feature>
<feature type="compositionally biased region" description="Polar residues" evidence="8">
    <location>
        <begin position="982"/>
        <end position="991"/>
    </location>
</feature>
<feature type="region of interest" description="Disordered" evidence="8">
    <location>
        <begin position="2009"/>
        <end position="2030"/>
    </location>
</feature>
<feature type="compositionally biased region" description="Acidic residues" evidence="8">
    <location>
        <begin position="2689"/>
        <end position="2698"/>
    </location>
</feature>
<feature type="compositionally biased region" description="Low complexity" evidence="8">
    <location>
        <begin position="4586"/>
        <end position="4597"/>
    </location>
</feature>
<dbReference type="InterPro" id="IPR035979">
    <property type="entry name" value="RBD_domain_sf"/>
</dbReference>
<feature type="compositionally biased region" description="Acidic residues" evidence="8">
    <location>
        <begin position="1517"/>
        <end position="1528"/>
    </location>
</feature>
<feature type="compositionally biased region" description="Low complexity" evidence="8">
    <location>
        <begin position="488"/>
        <end position="499"/>
    </location>
</feature>
<keyword evidence="1" id="KW-0479">Metal-binding</keyword>
<keyword evidence="2" id="KW-0677">Repeat</keyword>
<feature type="region of interest" description="Disordered" evidence="8">
    <location>
        <begin position="2243"/>
        <end position="2264"/>
    </location>
</feature>
<protein>
    <submittedName>
        <fullName evidence="11">RE1-silencing transcription factor-like 7</fullName>
    </submittedName>
</protein>
<gene>
    <name evidence="11" type="primary">Rest-L7</name>
    <name evidence="11" type="ORF">Hamer_G021285</name>
</gene>
<feature type="compositionally biased region" description="Basic and acidic residues" evidence="8">
    <location>
        <begin position="867"/>
        <end position="879"/>
    </location>
</feature>
<feature type="compositionally biased region" description="Low complexity" evidence="8">
    <location>
        <begin position="3120"/>
        <end position="3137"/>
    </location>
</feature>
<feature type="region of interest" description="Disordered" evidence="8">
    <location>
        <begin position="4139"/>
        <end position="4186"/>
    </location>
</feature>
<feature type="region of interest" description="Disordered" evidence="8">
    <location>
        <begin position="1390"/>
        <end position="1602"/>
    </location>
</feature>
<feature type="compositionally biased region" description="Basic and acidic residues" evidence="8">
    <location>
        <begin position="3873"/>
        <end position="3899"/>
    </location>
</feature>
<feature type="compositionally biased region" description="Basic and acidic residues" evidence="8">
    <location>
        <begin position="1033"/>
        <end position="1045"/>
    </location>
</feature>
<feature type="compositionally biased region" description="Polar residues" evidence="8">
    <location>
        <begin position="920"/>
        <end position="947"/>
    </location>
</feature>
<feature type="domain" description="RRM" evidence="9">
    <location>
        <begin position="1205"/>
        <end position="1281"/>
    </location>
</feature>
<dbReference type="InterPro" id="IPR012677">
    <property type="entry name" value="Nucleotide-bd_a/b_plait_sf"/>
</dbReference>
<feature type="region of interest" description="Disordered" evidence="8">
    <location>
        <begin position="1851"/>
        <end position="1873"/>
    </location>
</feature>
<feature type="compositionally biased region" description="Basic and acidic residues" evidence="8">
    <location>
        <begin position="3443"/>
        <end position="3453"/>
    </location>
</feature>
<feature type="region of interest" description="Disordered" evidence="8">
    <location>
        <begin position="3410"/>
        <end position="3522"/>
    </location>
</feature>
<feature type="compositionally biased region" description="Basic and acidic residues" evidence="8">
    <location>
        <begin position="439"/>
        <end position="458"/>
    </location>
</feature>
<dbReference type="PROSITE" id="PS50157">
    <property type="entry name" value="ZINC_FINGER_C2H2_2"/>
    <property type="match status" value="7"/>
</dbReference>
<feature type="compositionally biased region" description="Basic and acidic residues" evidence="8">
    <location>
        <begin position="1851"/>
        <end position="1864"/>
    </location>
</feature>
<feature type="compositionally biased region" description="Basic and acidic residues" evidence="8">
    <location>
        <begin position="2615"/>
        <end position="2625"/>
    </location>
</feature>
<dbReference type="InterPro" id="IPR000504">
    <property type="entry name" value="RRM_dom"/>
</dbReference>
<feature type="region of interest" description="Disordered" evidence="8">
    <location>
        <begin position="4943"/>
        <end position="4968"/>
    </location>
</feature>
<feature type="compositionally biased region" description="Polar residues" evidence="8">
    <location>
        <begin position="1771"/>
        <end position="1790"/>
    </location>
</feature>
<comment type="caution">
    <text evidence="11">The sequence shown here is derived from an EMBL/GenBank/DDBJ whole genome shotgun (WGS) entry which is preliminary data.</text>
</comment>
<feature type="compositionally biased region" description="Basic and acidic residues" evidence="8">
    <location>
        <begin position="413"/>
        <end position="422"/>
    </location>
</feature>
<feature type="compositionally biased region" description="Basic residues" evidence="8">
    <location>
        <begin position="1547"/>
        <end position="1581"/>
    </location>
</feature>
<evidence type="ECO:0000313" key="12">
    <source>
        <dbReference type="Proteomes" id="UP000747542"/>
    </source>
</evidence>
<feature type="compositionally biased region" description="Polar residues" evidence="8">
    <location>
        <begin position="1331"/>
        <end position="1346"/>
    </location>
</feature>
<evidence type="ECO:0000256" key="6">
    <source>
        <dbReference type="PROSITE-ProRule" id="PRU00042"/>
    </source>
</evidence>
<organism evidence="11 12">
    <name type="scientific">Homarus americanus</name>
    <name type="common">American lobster</name>
    <dbReference type="NCBI Taxonomy" id="6706"/>
    <lineage>
        <taxon>Eukaryota</taxon>
        <taxon>Metazoa</taxon>
        <taxon>Ecdysozoa</taxon>
        <taxon>Arthropoda</taxon>
        <taxon>Crustacea</taxon>
        <taxon>Multicrustacea</taxon>
        <taxon>Malacostraca</taxon>
        <taxon>Eumalacostraca</taxon>
        <taxon>Eucarida</taxon>
        <taxon>Decapoda</taxon>
        <taxon>Pleocyemata</taxon>
        <taxon>Astacidea</taxon>
        <taxon>Nephropoidea</taxon>
        <taxon>Nephropidae</taxon>
        <taxon>Homarus</taxon>
    </lineage>
</organism>
<dbReference type="PROSITE" id="PS00028">
    <property type="entry name" value="ZINC_FINGER_C2H2_1"/>
    <property type="match status" value="5"/>
</dbReference>
<feature type="domain" description="C2H2-type" evidence="10">
    <location>
        <begin position="4773"/>
        <end position="4800"/>
    </location>
</feature>
<feature type="compositionally biased region" description="Basic and acidic residues" evidence="8">
    <location>
        <begin position="1436"/>
        <end position="1449"/>
    </location>
</feature>
<dbReference type="GO" id="GO:0010468">
    <property type="term" value="P:regulation of gene expression"/>
    <property type="evidence" value="ECO:0007669"/>
    <property type="project" value="TreeGrafter"/>
</dbReference>
<evidence type="ECO:0000256" key="4">
    <source>
        <dbReference type="ARBA" id="ARBA00022833"/>
    </source>
</evidence>
<evidence type="ECO:0000259" key="10">
    <source>
        <dbReference type="PROSITE" id="PS50157"/>
    </source>
</evidence>
<feature type="compositionally biased region" description="Basic and acidic residues" evidence="8">
    <location>
        <begin position="2641"/>
        <end position="2651"/>
    </location>
</feature>
<keyword evidence="5 7" id="KW-0694">RNA-binding</keyword>
<feature type="compositionally biased region" description="Polar residues" evidence="8">
    <location>
        <begin position="67"/>
        <end position="78"/>
    </location>
</feature>
<feature type="region of interest" description="Disordered" evidence="8">
    <location>
        <begin position="3095"/>
        <end position="3171"/>
    </location>
</feature>
<dbReference type="EMBL" id="JAHLQT010040118">
    <property type="protein sequence ID" value="KAG7156076.1"/>
    <property type="molecule type" value="Genomic_DNA"/>
</dbReference>
<feature type="region of interest" description="Disordered" evidence="8">
    <location>
        <begin position="2997"/>
        <end position="3027"/>
    </location>
</feature>
<feature type="compositionally biased region" description="Polar residues" evidence="8">
    <location>
        <begin position="691"/>
        <end position="715"/>
    </location>
</feature>
<feature type="compositionally biased region" description="Basic and acidic residues" evidence="8">
    <location>
        <begin position="3146"/>
        <end position="3159"/>
    </location>
</feature>
<feature type="region of interest" description="Disordered" evidence="8">
    <location>
        <begin position="3873"/>
        <end position="3905"/>
    </location>
</feature>
<feature type="region of interest" description="Disordered" evidence="8">
    <location>
        <begin position="4860"/>
        <end position="4914"/>
    </location>
</feature>
<dbReference type="PANTHER" id="PTHR24403:SF67">
    <property type="entry name" value="FI01116P-RELATED"/>
    <property type="match status" value="1"/>
</dbReference>
<dbReference type="PROSITE" id="PS50102">
    <property type="entry name" value="RRM"/>
    <property type="match status" value="1"/>
</dbReference>
<feature type="compositionally biased region" description="Basic and acidic residues" evidence="8">
    <location>
        <begin position="965"/>
        <end position="981"/>
    </location>
</feature>
<feature type="region of interest" description="Disordered" evidence="8">
    <location>
        <begin position="52"/>
        <end position="539"/>
    </location>
</feature>
<feature type="compositionally biased region" description="Polar residues" evidence="8">
    <location>
        <begin position="427"/>
        <end position="436"/>
    </location>
</feature>
<feature type="compositionally biased region" description="Acidic residues" evidence="8">
    <location>
        <begin position="1498"/>
        <end position="1509"/>
    </location>
</feature>
<feature type="compositionally biased region" description="Pro residues" evidence="8">
    <location>
        <begin position="778"/>
        <end position="795"/>
    </location>
</feature>
<dbReference type="InterPro" id="IPR050688">
    <property type="entry name" value="Zinc_finger/UBP_domain"/>
</dbReference>
<feature type="compositionally biased region" description="Basic and acidic residues" evidence="8">
    <location>
        <begin position="1404"/>
        <end position="1419"/>
    </location>
</feature>
<keyword evidence="12" id="KW-1185">Reference proteome</keyword>
<evidence type="ECO:0000259" key="9">
    <source>
        <dbReference type="PROSITE" id="PS50102"/>
    </source>
</evidence>
<feature type="region of interest" description="Disordered" evidence="8">
    <location>
        <begin position="2083"/>
        <end position="2151"/>
    </location>
</feature>
<feature type="compositionally biased region" description="Basic and acidic residues" evidence="8">
    <location>
        <begin position="2009"/>
        <end position="2018"/>
    </location>
</feature>
<evidence type="ECO:0000313" key="11">
    <source>
        <dbReference type="EMBL" id="KAG7156076.1"/>
    </source>
</evidence>
<keyword evidence="4" id="KW-0862">Zinc</keyword>
<feature type="compositionally biased region" description="Low complexity" evidence="8">
    <location>
        <begin position="1479"/>
        <end position="1492"/>
    </location>
</feature>
<dbReference type="SMART" id="SM00360">
    <property type="entry name" value="RRM"/>
    <property type="match status" value="1"/>
</dbReference>
<feature type="domain" description="C2H2-type" evidence="10">
    <location>
        <begin position="3565"/>
        <end position="3592"/>
    </location>
</feature>
<sequence length="5020" mass="558886">MISKLEVRSQQIGTSPGQLDRLHGLHGFLTKPLPRAPRMEMLEKMEAVIRSMHEKVQKAQGKPVAGSSPTLEVNSSGPEPSHSRPEPSYTGPELSYSPPELNRSEPETSYSGIRTGYSGTAPKPSSLTGHGFAHGTGVHAGVGQPSPGHGMNPVHTHRPSPVHNPASGERKSTRESGGGEKPRELGREERAKDRGGMDVSREGSYERGRGRDFDRGEARHVDRNRERGNEKSREREYERSRSKDYERRRSHDLDRHRGMERSAERDARIRTLNEREYERNRERGGSFRERDHERERNRDGVRGSSSQERQCDRSREREAPRMERQHSLGEHERRQLEGKMSSKRNSLLDLPMPPSATSRDIPHPFGDIGNIAEPNTEKFQNSREKLQKLFGIFGDSSGPREEASTSITSRSRGWRDEVRARGDQFFTGRSSSQATNEVVDDRGDYHLQRRRSQHDDNSSKPSHHPNAMRDYSRGLNSDPRNQSHHWKVSSSHSSTTHHVPPQRESQQSTPCDTPMSPDQSPSCGFEAVDTPQSPDMEASFSPIVSSEEGTPVKTIPLENLQQKGVDLEAIKKALAQIRANEKPQSNTSSSEQGPSYRYEDFVGPAIKAKADEDEPYDPEEVWNCQDLEMTERQHPAVSMAHSSTGLCKKDVDLRQIPKSIPLPHIYQAKMQERQSHYSGHQVPHIKDAARTSDTGSSAPVSLSNIPLPQRQTTAGQICDKSLGHIPHSQSTTSGAGWFQASSTTRPNDSQSIRENVSDVDMRHHQHQPPLPKSHHPPLPKVHQPPLPKPHQPPLPASHQPALPKSNRPSSPATLQASLSKSHQPPLPKSHQSSLVKSHQSPLPKSFQPPLPKSPPPEPHLSPSPSNKRPDELTDKEGHRYMVNRLDNIRSRIAHQAGELIKPGQQGVALTQMEKYKLKRQTSLSEVKSPTHSLGMTSAKENVSVKSESSIKGKDSLSVLDLLIPESEKGVEEKPSVLRDPRQVNQNVSTQPPRDPRLKQQVDPPENDSVSVISRSRDPRLSTTSTGGGLPSLRDPRHQSNRDPRQESGSFSTTLIRDGRDDAGKFYVASNSANRDPRQDPGKFPSASGPQVRDPRHEAGAYIGVSGTPARDPRHELGNFSGIPARGSRDPRQEAGIYPTMTGSQYRDPRMTSRVERPSGSVWQPQPAAALPGNYPVQQPPSSSVGVVDPNPAQSASGSLIGQTFTCLMMRGLPPFTNSNHIYHFFQEYILRDISIELDSHYLCKGTAYIHFPSHASAREALELVNGHHLQGYPITLRICTVGILRQAKNAYEQLNRDREAQLGIPERPRGNGNPFFKPRPKEQPSKPVPSKSASLTASVETPASSKKVQEPEEVVSEVGGNTNKYSELCGVKVPPKSSGKILSFKIPKIRKEKDAARKNAHKAVTIDESKNKTKTSEKKKVTHKPTEASSSKVKPPVKDSSESDDDLRNIKATNKKNRKFKKIVILSDSDSEDEEKPNKSNSSKYESLSSVSDKMDMSNDDDDDDDDEGYMVIDETVMSDDGETEESEVSSQVSEEPLDQALPVKVKEKRKPKDKKKSKSSTGKGTKKRAPGSTKGKKKVPIKTDTSARKIRGKKSSDKYMADSVYKPELNLNSSVGLKLTRHTQGELEELITEKKKLKVLIPAPHKLVVTLSDDDKLKRRGGRRKVTEILPPPIVEEVKVISETPPSVVPENIVPVVSSISRQKLNKSVTEDVVIVKKEVIVKSWVQAKDSISDDEMFLPVNTKLNCALKREVAIGTPTSRKGKKRKLSATKNEQIKTSNKESFSNSSLNDDDIGGSTDDGGEDTSNSREITKHGVTAKGKVSKKFCLDDEASSIKSEGEILHIDSSNNKIEDTSKNSRETAKRGLTTPIRGTVSKKSRIDVEDSSFKSDGENSHQFDVFENDGLSDDMPDLTQITPSLLDVDPTISNALPNASALANVLSPPHMIHQVNENVAPSRNESSGDWSCGKLQIMEVESLPSEGVSLTQTKEDDKVLDEMLDMVIESRENRGKTEVDLTEKTSVPDTGKETPQDALDIKLKEKLESTVEGKIILKESDGNTKATLDITPMEGVLEKSKDLDNEKKVGVTASLTRRASHPDSKDSDEDVRHKGKTMLANTEGESKDINSTKRKLSTSVDVHTSEAKGLPNNDSKGLETRFNIEAEATGISFNTSDQNKKLSHISFERSAETKETKVSSVGLEVSIKTDGNTADSTMNSEDMDMDDDAASVGKVSTSSFVDDASIVSSEGRDLKTPESQSSKKGKRSKSIGSLASIECRRVTRGSVVQPLTAEVVEWDDGGVVDLFQCDLCDYFGRHMANHLVNFHTERELLCEFKKEDFPPVIKDHVGPPKEMNKDDHVPIDLSWIPTHMNFEKSVTCKDCDYISNSRFDLIYHFLEHTPEMAAFVFHCRLCNYMSEKKEDFYNHISSHTGEYRYRCELCGHRTYKMALLQAHHKECHRTQSEKFFISAMIEEDGWLYINVCKICMFVRIGLTAAEEHVKHRHGGKADIHKANMSRHIVLHSELRKASGESENTSAPRPKYKGKKKKRGKRGPDLEVFVGEEKEDETGEEEKAKQLVDRISLNIHTTISAQEAHKRMTLLNSISKKLDEEAQEEEKEGELGVKPKNQEELPASCQLSTSANKSDVIKEGKKEIQSESTNTEQKSDEPQNVLIDDSNDGKNAIGDVQKNATNEDTDSVESDSESTMSAVEHDAMDDAVVGAGKGFLQDTIKKLSAKLEEDAKKTKFEITAVEQKQEEEKPQQESQEVSAGDKCVSASNVHDDDSDSDNLVICEDVDTDAREDQTPADDSQAGASSVDTSTGTGGTDGPSLHDSIQSILREASAKNQAPSKMPKLRIRPAHQLLDPRHTIKPPKRKIRSACFTCCDEGCSYSSINNMDLIKHIIVTHGPYKCIASGCQFVTKSREVFSIHFRTLHPKLSFLVCPFHCKNVFRHFDELVEHLSSHNTAHEEDLTTQSEEESEVPGFLRIESVSTLDPTAASQMFGEDYDGTSSESVSSSSQVKSPVPTTSDEQGVAGIMPVISVVKTGNTFVSTAINSSVIESQASFPVPGVTLSGTNMLQVAITTPVSIPPVTGTSLTKTTTSMLGNTDASSEAIGGTCTQSPLEAVSSSSQAAEAKKSQPAVVTLDEDGGGEKAEISKSRSEHPPPPGMSTLPRVPPTVPVPSVFQIFQPIDIFKTLITKLAPEVFKCMYKGCIYADDDPELFVQHISLHGQDYRCCYCLVLMASPGTLVQHVITEHSHCQFQCKYCLYRAFTKVYMGVHLKNFHPYEEPRYIKVGTIQSDPPPNPSIDQFVRPYRCNYQECQYRTVDAEAFKTHVNAHGPFVILSCDFCHKHLHVIPLIDHMREHQMNEYQCPYCLHGDAEKERLLSHLLNCHPGRPGKVLLRKQITSSVSGAVGGTQDFASPPPTLPQPPPDAAIKRLNSYPDNRSAEKKTEERISSTLPATGKEGPQTALNIEGRRMSRSLSRELDSKLQDSGINFNLDEDGSSNSRSQSMGADDSSSPQTAEKTDLSGHALYRCGNESCEYSSICQIQLREHLQVCDLAQDSTILKCYHCGKQCRHLSTLFDHLRVHGPKRYYCGVTGCDYRATMVHYFKNHMKQIHRCSGFKQLLKDPKNRDPETQEYVVYPKDAVPPMREGHRKRKNEYSIEDIHRIPRVHISYHDLKCYHCQFTTKVRLNLVKHIKLHEKHPDGIPERLYITGGNSTPIPMKQPINPVPCLDRKELMFDKMMNLAGSSFEYKKKKEDTDFRAKNPIPHEEYLKLPKFVAEERLYSCGIEGCNYLSCDDMMLKYHIRTLHADIASFPCPHCTELSITVEKMSSHFKLHGERLFRCGWCSYISCRRNVVERHMKDKHPTKKPFDFVIREPDDPDAPKKMEEQTSEHESVPPVPPPVLQDPQWQCGLCKFSSVTQQEMVNHTSLKHAIKSQFKCGYCSVRSSVRTSFDAHFAAKHPSQPFRVLCMYYRLDSEDIEPLHQGGTQHTHEPLWKRNDPERIRHIRGILIEDDPETKKTWLKQTGIGKPDKEEFVCPRCGSFKTSCISTFRSHLCREADYDRYQCVECGVCNALLPSLQRHYTKTHHAPFTNESYLNLPVEDEKEGWVENVISRQQQLIKQWREKGCVETVSEPASSQSGALTPQHASPAKTAAATRRSLSNLAPSGEGSPQQGGVVLHDSGSERGRFVCDTCGCECRSAAGLKSHTTAMHQARFKCHYCPFASNSEDAVKQHSSVKHPKLQNEVLDVSQRCKVQKADDTQPNNAALEEIDVCENDSPVSPLKDETLQGTKIKSEVKSGSEIGEGIVEGALSVEESPEVMKVCPYCSFTTNSSSRLNQHKRNKHANTRLFMCSYCNGRFNTKMDALRHHKWKHQQLKPDITHLEADEALLKVEGEINNKGNSNESSLPLLPVGSRLPKLAPGPKPMRNKARKSFTKPLLSSASRQVQESSTSALSNINTSYTLPVASSESEVSYSCCHCNQRSNKVVMDEHIKKQHRDLPYQVRKEEGDKIFTEVHIYKCVHCIAESISLAQAMDHWIQNHPLLDFKFKMVLRHSGEVSNQVVSSTTADKEPLETPSEMDTSGTLTLDTDVSTTDSGINAATSSAIASSTVITSSSENPNKKPLVISKRRGSGKDMKSPNRYSIDTEEEEQIEVTEAVEDEGETLVQSSSETECEDLIYKCGLCKKSSEKLEELQAHMSKIHADRAVKVKKIRREVFEQLYRAEYECCHCGERARHHPIQRHHKSAHPNLPLKITRLPSAPRENIYFRCDVCGHVVKNLQSIRQHIRRHHPEADEFTFSKLTLGSPMRPPMKHPFKCNYCGDVGETVQEMQTHHAFLHSHLECSITNLMDEALSSVHSPSTSHSSGEPKPPVFAPMPAVCKSSPAQSGELSNPQIPTAAPIVPMPKHKNTARKSIPTLVKHAVAKMSTSKLQRSVVTNISGGGDDNNDDNDSDDNEPFSSYCVPQPPLELENIYAFVNLGAGVPMRLTVQQLRRLIKLSPQVTVTNIKSVMKIT</sequence>
<evidence type="ECO:0000256" key="5">
    <source>
        <dbReference type="ARBA" id="ARBA00022884"/>
    </source>
</evidence>
<feature type="compositionally biased region" description="Basic residues" evidence="8">
    <location>
        <begin position="2536"/>
        <end position="2547"/>
    </location>
</feature>
<feature type="compositionally biased region" description="Basic and acidic residues" evidence="8">
    <location>
        <begin position="3472"/>
        <end position="3488"/>
    </location>
</feature>
<dbReference type="GO" id="GO:0005634">
    <property type="term" value="C:nucleus"/>
    <property type="evidence" value="ECO:0007669"/>
    <property type="project" value="TreeGrafter"/>
</dbReference>
<feature type="compositionally biased region" description="Low complexity" evidence="8">
    <location>
        <begin position="4860"/>
        <end position="4871"/>
    </location>
</feature>
<feature type="compositionally biased region" description="Pro residues" evidence="8">
    <location>
        <begin position="3160"/>
        <end position="3171"/>
    </location>
</feature>
<dbReference type="PANTHER" id="PTHR24403">
    <property type="entry name" value="ZINC FINGER PROTEIN"/>
    <property type="match status" value="1"/>
</dbReference>
<dbReference type="CDD" id="cd12254">
    <property type="entry name" value="RRM_hnRNPH_ESRPs_RBM12_like"/>
    <property type="match status" value="1"/>
</dbReference>
<feature type="region of interest" description="Disordered" evidence="8">
    <location>
        <begin position="4406"/>
        <end position="4448"/>
    </location>
</feature>
<feature type="compositionally biased region" description="Polar residues" evidence="8">
    <location>
        <begin position="727"/>
        <end position="754"/>
    </location>
</feature>
<accession>A0A8J5JEJ6</accession>
<feature type="compositionally biased region" description="Basic and acidic residues" evidence="8">
    <location>
        <begin position="168"/>
        <end position="301"/>
    </location>
</feature>
<feature type="compositionally biased region" description="Low complexity" evidence="8">
    <location>
        <begin position="3005"/>
        <end position="3024"/>
    </location>
</feature>
<evidence type="ECO:0000256" key="2">
    <source>
        <dbReference type="ARBA" id="ARBA00022737"/>
    </source>
</evidence>
<keyword evidence="3 6" id="KW-0863">Zinc-finger</keyword>
<feature type="region of interest" description="Disordered" evidence="8">
    <location>
        <begin position="2520"/>
        <end position="2570"/>
    </location>
</feature>
<feature type="compositionally biased region" description="Basic residues" evidence="8">
    <location>
        <begin position="1453"/>
        <end position="1462"/>
    </location>
</feature>
<feature type="compositionally biased region" description="Basic and acidic residues" evidence="8">
    <location>
        <begin position="1146"/>
        <end position="1156"/>
    </location>
</feature>